<protein>
    <submittedName>
        <fullName evidence="2">Uncharacterized protein</fullName>
    </submittedName>
</protein>
<reference evidence="2" key="1">
    <citation type="journal article" date="2019" name="Philos. Trans. R. Soc. Lond., B, Biol. Sci.">
        <title>Targeted metagenomic recovery of four divergent viruses reveals shared and distinctive characteristics of giant viruses of marine eukaryotes.</title>
        <authorList>
            <person name="Needham D.M."/>
            <person name="Poirier C."/>
            <person name="Hehenberger E."/>
            <person name="Jimenez V."/>
            <person name="Swalwell J.E."/>
            <person name="Santoro A.E."/>
            <person name="Worden A.Z."/>
        </authorList>
    </citation>
    <scope>NUCLEOTIDE SEQUENCE</scope>
    <source>
        <strain evidence="2">OPacV-421</strain>
    </source>
</reference>
<proteinExistence type="predicted"/>
<feature type="transmembrane region" description="Helical" evidence="1">
    <location>
        <begin position="66"/>
        <end position="86"/>
    </location>
</feature>
<accession>A0A5J6VLZ1</accession>
<sequence length="115" mass="13373">MPKKSRSSRSSTNYNLLNHVNNSCMPAYLYFYISLLAIIVLAIQNIGNKHMYCAGPYECSVPDTTLVFIMKLIYIIFWTWILSLICKAGYSKVAWFIFLFPVILMLLMMIVLLFR</sequence>
<keyword evidence="1" id="KW-0472">Membrane</keyword>
<feature type="transmembrane region" description="Helical" evidence="1">
    <location>
        <begin position="93"/>
        <end position="114"/>
    </location>
</feature>
<keyword evidence="1" id="KW-0812">Transmembrane</keyword>
<feature type="transmembrane region" description="Helical" evidence="1">
    <location>
        <begin position="27"/>
        <end position="46"/>
    </location>
</feature>
<dbReference type="EMBL" id="MN448300">
    <property type="protein sequence ID" value="QFG75165.1"/>
    <property type="molecule type" value="Genomic_DNA"/>
</dbReference>
<organism evidence="2">
    <name type="scientific">Megaviridae environmental sample</name>
    <dbReference type="NCBI Taxonomy" id="1737588"/>
    <lineage>
        <taxon>Viruses</taxon>
        <taxon>Varidnaviria</taxon>
        <taxon>Bamfordvirae</taxon>
        <taxon>Nucleocytoviricota</taxon>
        <taxon>Megaviricetes</taxon>
        <taxon>Imitervirales</taxon>
        <taxon>Mimiviridae</taxon>
        <taxon>environmental samples</taxon>
    </lineage>
</organism>
<keyword evidence="1" id="KW-1133">Transmembrane helix</keyword>
<evidence type="ECO:0000313" key="2">
    <source>
        <dbReference type="EMBL" id="QFG75165.1"/>
    </source>
</evidence>
<name>A0A5J6VLZ1_9VIRU</name>
<evidence type="ECO:0000256" key="1">
    <source>
        <dbReference type="SAM" id="Phobius"/>
    </source>
</evidence>